<organism evidence="1 2">
    <name type="scientific">Phormidesmis priestleyi ULC007</name>
    <dbReference type="NCBI Taxonomy" id="1920490"/>
    <lineage>
        <taxon>Bacteria</taxon>
        <taxon>Bacillati</taxon>
        <taxon>Cyanobacteriota</taxon>
        <taxon>Cyanophyceae</taxon>
        <taxon>Leptolyngbyales</taxon>
        <taxon>Leptolyngbyaceae</taxon>
        <taxon>Phormidesmis</taxon>
    </lineage>
</organism>
<proteinExistence type="predicted"/>
<dbReference type="RefSeq" id="WP_073074367.1">
    <property type="nucleotide sequence ID" value="NZ_MPPI01000035.1"/>
</dbReference>
<dbReference type="STRING" id="1920490.GCA_001895925_01953"/>
<reference evidence="1 2" key="2">
    <citation type="submission" date="2018-03" db="EMBL/GenBank/DDBJ databases">
        <title>The ancient ancestry and fast evolution of plastids.</title>
        <authorList>
            <person name="Moore K.R."/>
            <person name="Magnabosco C."/>
            <person name="Momper L."/>
            <person name="Gold D.A."/>
            <person name="Bosak T."/>
            <person name="Fournier G.P."/>
        </authorList>
    </citation>
    <scope>NUCLEOTIDE SEQUENCE [LARGE SCALE GENOMIC DNA]</scope>
    <source>
        <strain evidence="1 2">ULC007</strain>
    </source>
</reference>
<evidence type="ECO:0000313" key="1">
    <source>
        <dbReference type="EMBL" id="PSB17070.1"/>
    </source>
</evidence>
<protein>
    <submittedName>
        <fullName evidence="1">Uncharacterized protein</fullName>
    </submittedName>
</protein>
<keyword evidence="2" id="KW-1185">Reference proteome</keyword>
<dbReference type="EMBL" id="PVWG01000033">
    <property type="protein sequence ID" value="PSB17070.1"/>
    <property type="molecule type" value="Genomic_DNA"/>
</dbReference>
<evidence type="ECO:0000313" key="2">
    <source>
        <dbReference type="Proteomes" id="UP000238634"/>
    </source>
</evidence>
<name>A0A2T1D990_9CYAN</name>
<comment type="caution">
    <text evidence="1">The sequence shown here is derived from an EMBL/GenBank/DDBJ whole genome shotgun (WGS) entry which is preliminary data.</text>
</comment>
<dbReference type="Proteomes" id="UP000238634">
    <property type="component" value="Unassembled WGS sequence"/>
</dbReference>
<sequence length="186" mass="21332">MTLKEILDSLKKFIGDAVRSLDPSQYSKEDCETELEEIRSALSNGIEDTQKEYRRLVHKFYTAHKPFRTGDTQKDLAEYRKLLVHSLAAGDVILFSLSRSSAALDDGDRCLLDTWGVEFPHNTPDALAKGSLEYYFKMFSFLCQDQEWQHFRNKYNLPDGAKVYYEYLAKKMAIALKVTVSAQSVP</sequence>
<reference evidence="1 2" key="1">
    <citation type="submission" date="2018-02" db="EMBL/GenBank/DDBJ databases">
        <authorList>
            <person name="Cohen D.B."/>
            <person name="Kent A.D."/>
        </authorList>
    </citation>
    <scope>NUCLEOTIDE SEQUENCE [LARGE SCALE GENOMIC DNA]</scope>
    <source>
        <strain evidence="1 2">ULC007</strain>
    </source>
</reference>
<gene>
    <name evidence="1" type="ORF">C7B65_19865</name>
</gene>
<accession>A0A2T1D990</accession>
<dbReference type="AlphaFoldDB" id="A0A2T1D990"/>